<name>A0ABR0P5Y4_GOSAR</name>
<dbReference type="EMBL" id="JARKNE010000008">
    <property type="protein sequence ID" value="KAK5813727.1"/>
    <property type="molecule type" value="Genomic_DNA"/>
</dbReference>
<dbReference type="Proteomes" id="UP001358586">
    <property type="component" value="Chromosome 8"/>
</dbReference>
<accession>A0ABR0P5Y4</accession>
<reference evidence="1 2" key="1">
    <citation type="submission" date="2023-03" db="EMBL/GenBank/DDBJ databases">
        <title>WGS of Gossypium arboreum.</title>
        <authorList>
            <person name="Yu D."/>
        </authorList>
    </citation>
    <scope>NUCLEOTIDE SEQUENCE [LARGE SCALE GENOMIC DNA]</scope>
    <source>
        <tissue evidence="1">Leaf</tissue>
    </source>
</reference>
<organism evidence="1 2">
    <name type="scientific">Gossypium arboreum</name>
    <name type="common">Tree cotton</name>
    <name type="synonym">Gossypium nanking</name>
    <dbReference type="NCBI Taxonomy" id="29729"/>
    <lineage>
        <taxon>Eukaryota</taxon>
        <taxon>Viridiplantae</taxon>
        <taxon>Streptophyta</taxon>
        <taxon>Embryophyta</taxon>
        <taxon>Tracheophyta</taxon>
        <taxon>Spermatophyta</taxon>
        <taxon>Magnoliopsida</taxon>
        <taxon>eudicotyledons</taxon>
        <taxon>Gunneridae</taxon>
        <taxon>Pentapetalae</taxon>
        <taxon>rosids</taxon>
        <taxon>malvids</taxon>
        <taxon>Malvales</taxon>
        <taxon>Malvaceae</taxon>
        <taxon>Malvoideae</taxon>
        <taxon>Gossypium</taxon>
    </lineage>
</organism>
<proteinExistence type="predicted"/>
<dbReference type="PANTHER" id="PTHR33710">
    <property type="entry name" value="BNAC02G09200D PROTEIN"/>
    <property type="match status" value="1"/>
</dbReference>
<evidence type="ECO:0000313" key="2">
    <source>
        <dbReference type="Proteomes" id="UP001358586"/>
    </source>
</evidence>
<protein>
    <submittedName>
        <fullName evidence="1">Uncharacterized protein</fullName>
    </submittedName>
</protein>
<keyword evidence="2" id="KW-1185">Reference proteome</keyword>
<comment type="caution">
    <text evidence="1">The sequence shown here is derived from an EMBL/GenBank/DDBJ whole genome shotgun (WGS) entry which is preliminary data.</text>
</comment>
<dbReference type="PANTHER" id="PTHR33710:SF64">
    <property type="entry name" value="ENDONUCLEASE_EXONUCLEASE_PHOSPHATASE DOMAIN-CONTAINING PROTEIN"/>
    <property type="match status" value="1"/>
</dbReference>
<evidence type="ECO:0000313" key="1">
    <source>
        <dbReference type="EMBL" id="KAK5813727.1"/>
    </source>
</evidence>
<sequence>MGGVFTSGEIKNSCSGEINYCSDEIGYYSEYPTRWLNGFRDCIMDCHLSKPQLVGSEFTWERGRGADSFVMERLDRAFMNSNWTQLFPLFWLFNLCLIKSASVGIVDHLRSCSEALQGWCRSVGSNFETQLNSLLAQQTVYWRQRSKVLWLSQGEAKTRCFHSRASKCRRVNQVTMLLDESGSPYTNDECMYDIVARYFQELFSASTSTDYLAFNDFAPSVGDAQYMALLAPFEAWEFKEAIMSMHPDKAARPDGLNPAFPVMLAYYRE</sequence>
<gene>
    <name evidence="1" type="ORF">PVK06_029178</name>
</gene>